<dbReference type="Gene3D" id="3.20.20.80">
    <property type="entry name" value="Glycosidases"/>
    <property type="match status" value="1"/>
</dbReference>
<keyword evidence="1" id="KW-0732">Signal</keyword>
<dbReference type="InterPro" id="IPR013780">
    <property type="entry name" value="Glyco_hydro_b"/>
</dbReference>
<feature type="signal peptide" evidence="1">
    <location>
        <begin position="1"/>
        <end position="20"/>
    </location>
</feature>
<sequence>MKIIKLFLFMCLFLSCISCNDDPTPTIAPDTGAGEETEEGNENVSISLSTTYQTIESFAASDCWAPNYIGTYWTETEKEDIAKLLFSNNITGGKPDGIGLSGWRFNLGGGTAQQGAASGIEEVTRRAESFMNPTDGTLDWTKQAGQQYFLEKAKSYGCEQFVMFSNTPPVYLTRNGKGFSASGAYSNLKDDAYDDFANYIASAIDYFKTNKGIDFDYISPVNEPQYNWESGQEGSGWQNSEIKKLSVELDNAIENKGLNTKILLAEAAAWNYLYETDGDNGRKNVIYNLFDNASSSYVGDLKHVAPIVAGHSYWTDGNWDNLVDVRTTVGTKAAAAGLKVYQTEWSMLGDGYSSSEFVGFDNASYMDIALYMSKVIHCDLVYANVSSWSYWTSIDLERWSHKNRFLLIKVTPAGGDYGDITQSGTHAATKTLWVLGNYSLFIRPDYKRVELEMKNTSKELFGSAYVSPDGKKVVAVYTNLSANRYDVRAKLANAEIESIKTYTTSQTQDLEEESVKDTGNSIFVTPNSVLTVVYNLK</sequence>
<dbReference type="SUPFAM" id="SSF51445">
    <property type="entry name" value="(Trans)glycosidases"/>
    <property type="match status" value="1"/>
</dbReference>
<gene>
    <name evidence="3" type="ORF">KL86DYS1_11795</name>
</gene>
<evidence type="ECO:0000259" key="2">
    <source>
        <dbReference type="Pfam" id="PF14587"/>
    </source>
</evidence>
<dbReference type="Pfam" id="PF14587">
    <property type="entry name" value="Glyco_hydr_30_2"/>
    <property type="match status" value="1"/>
</dbReference>
<dbReference type="EMBL" id="FLUM01000001">
    <property type="protein sequence ID" value="SBV96997.1"/>
    <property type="molecule type" value="Genomic_DNA"/>
</dbReference>
<dbReference type="AlphaFoldDB" id="A0A212JC16"/>
<organism evidence="3">
    <name type="scientific">uncultured Dysgonomonas sp</name>
    <dbReference type="NCBI Taxonomy" id="206096"/>
    <lineage>
        <taxon>Bacteria</taxon>
        <taxon>Pseudomonadati</taxon>
        <taxon>Bacteroidota</taxon>
        <taxon>Bacteroidia</taxon>
        <taxon>Bacteroidales</taxon>
        <taxon>Dysgonomonadaceae</taxon>
        <taxon>Dysgonomonas</taxon>
        <taxon>environmental samples</taxon>
    </lineage>
</organism>
<dbReference type="PROSITE" id="PS51257">
    <property type="entry name" value="PROKAR_LIPOPROTEIN"/>
    <property type="match status" value="1"/>
</dbReference>
<dbReference type="GO" id="GO:0004553">
    <property type="term" value="F:hydrolase activity, hydrolyzing O-glycosyl compounds"/>
    <property type="evidence" value="ECO:0007669"/>
    <property type="project" value="InterPro"/>
</dbReference>
<dbReference type="Gene3D" id="2.60.40.1180">
    <property type="entry name" value="Golgi alpha-mannosidase II"/>
    <property type="match status" value="1"/>
</dbReference>
<accession>A0A212JC16</accession>
<dbReference type="InterPro" id="IPR039514">
    <property type="entry name" value="6GAL-like"/>
</dbReference>
<proteinExistence type="predicted"/>
<name>A0A212JC16_9BACT</name>
<feature type="chain" id="PRO_5013369953" description="Endo-beta-1,6-galactanase-like domain-containing protein" evidence="1">
    <location>
        <begin position="21"/>
        <end position="537"/>
    </location>
</feature>
<protein>
    <recommendedName>
        <fullName evidence="2">Endo-beta-1,6-galactanase-like domain-containing protein</fullName>
    </recommendedName>
</protein>
<dbReference type="RefSeq" id="WP_296940048.1">
    <property type="nucleotide sequence ID" value="NZ_LT599032.1"/>
</dbReference>
<evidence type="ECO:0000313" key="3">
    <source>
        <dbReference type="EMBL" id="SBV96997.1"/>
    </source>
</evidence>
<dbReference type="PANTHER" id="PTHR42767:SF1">
    <property type="entry name" value="ENDO-BETA-1,6-GALACTANASE-LIKE DOMAIN-CONTAINING PROTEIN"/>
    <property type="match status" value="1"/>
</dbReference>
<dbReference type="InterPro" id="IPR017853">
    <property type="entry name" value="GH"/>
</dbReference>
<reference evidence="3" key="1">
    <citation type="submission" date="2016-04" db="EMBL/GenBank/DDBJ databases">
        <authorList>
            <person name="Evans L.H."/>
            <person name="Alamgir A."/>
            <person name="Owens N."/>
            <person name="Weber N.D."/>
            <person name="Virtaneva K."/>
            <person name="Barbian K."/>
            <person name="Babar A."/>
            <person name="Rosenke K."/>
        </authorList>
    </citation>
    <scope>NUCLEOTIDE SEQUENCE</scope>
    <source>
        <strain evidence="3">86-1</strain>
    </source>
</reference>
<dbReference type="InterPro" id="IPR039743">
    <property type="entry name" value="6GAL/EXGAL"/>
</dbReference>
<dbReference type="PANTHER" id="PTHR42767">
    <property type="entry name" value="ENDO-BETA-1,6-GALACTANASE"/>
    <property type="match status" value="1"/>
</dbReference>
<evidence type="ECO:0000256" key="1">
    <source>
        <dbReference type="SAM" id="SignalP"/>
    </source>
</evidence>
<feature type="domain" description="Endo-beta-1,6-galactanase-like" evidence="2">
    <location>
        <begin position="43"/>
        <end position="396"/>
    </location>
</feature>